<accession>A0A267MAF5</accession>
<name>A0A267MAF5_LACJH</name>
<evidence type="ECO:0000313" key="2">
    <source>
        <dbReference type="Proteomes" id="UP000216008"/>
    </source>
</evidence>
<gene>
    <name evidence="1" type="ORF">A3Q24_03470</name>
</gene>
<reference evidence="1 2" key="1">
    <citation type="submission" date="2017-05" db="EMBL/GenBank/DDBJ databases">
        <title>Lactobacillus johnsonii from commercial turkeys.</title>
        <authorList>
            <person name="Johnson T.J."/>
            <person name="Youmans B."/>
        </authorList>
    </citation>
    <scope>NUCLEOTIDE SEQUENCE [LARGE SCALE GENOMIC DNA]</scope>
    <source>
        <strain evidence="1 2">UMNLJ114</strain>
    </source>
</reference>
<proteinExistence type="predicted"/>
<dbReference type="Proteomes" id="UP000216008">
    <property type="component" value="Unassembled WGS sequence"/>
</dbReference>
<sequence>MEEINLSLPSKFIDASVDEDFDKALKIAKLMAKQHHRPLTDELKILSDSAAMVLSIDEMTAVFSMVEDIRKYEA</sequence>
<evidence type="ECO:0000313" key="1">
    <source>
        <dbReference type="EMBL" id="PAB55790.1"/>
    </source>
</evidence>
<protein>
    <submittedName>
        <fullName evidence="1">Uncharacterized protein</fullName>
    </submittedName>
</protein>
<comment type="caution">
    <text evidence="1">The sequence shown here is derived from an EMBL/GenBank/DDBJ whole genome shotgun (WGS) entry which is preliminary data.</text>
</comment>
<dbReference type="AlphaFoldDB" id="A0A267MAF5"/>
<organism evidence="1 2">
    <name type="scientific">Lactobacillus johnsonii</name>
    <dbReference type="NCBI Taxonomy" id="33959"/>
    <lineage>
        <taxon>Bacteria</taxon>
        <taxon>Bacillati</taxon>
        <taxon>Bacillota</taxon>
        <taxon>Bacilli</taxon>
        <taxon>Lactobacillales</taxon>
        <taxon>Lactobacillaceae</taxon>
        <taxon>Lactobacillus</taxon>
    </lineage>
</organism>
<dbReference type="EMBL" id="NIBD01000019">
    <property type="protein sequence ID" value="PAB55790.1"/>
    <property type="molecule type" value="Genomic_DNA"/>
</dbReference>
<dbReference type="RefSeq" id="WP_095182669.1">
    <property type="nucleotide sequence ID" value="NZ_NIBC01000035.1"/>
</dbReference>